<comment type="similarity">
    <text evidence="6">Belongs to the UTP23/FCF1 family. UTP23 subfamily.</text>
</comment>
<dbReference type="PANTHER" id="PTHR12416">
    <property type="entry name" value="RRNA-PROCESSING PROTEIN UTP23 HOMOLOG"/>
    <property type="match status" value="1"/>
</dbReference>
<accession>A0ABM1N0L9</accession>
<evidence type="ECO:0000256" key="6">
    <source>
        <dbReference type="ARBA" id="ARBA00038503"/>
    </source>
</evidence>
<evidence type="ECO:0000259" key="8">
    <source>
        <dbReference type="Pfam" id="PF24779"/>
    </source>
</evidence>
<dbReference type="InterPro" id="IPR029060">
    <property type="entry name" value="PIN-like_dom_sf"/>
</dbReference>
<dbReference type="Pfam" id="PF24779">
    <property type="entry name" value="UTP23_sensor"/>
    <property type="match status" value="1"/>
</dbReference>
<evidence type="ECO:0000256" key="1">
    <source>
        <dbReference type="ARBA" id="ARBA00004604"/>
    </source>
</evidence>
<feature type="domain" description="UTP23 sensor motif region" evidence="8">
    <location>
        <begin position="189"/>
        <end position="207"/>
    </location>
</feature>
<evidence type="ECO:0000256" key="2">
    <source>
        <dbReference type="ARBA" id="ARBA00022517"/>
    </source>
</evidence>
<keyword evidence="9" id="KW-1185">Reference proteome</keyword>
<dbReference type="InterPro" id="IPR057776">
    <property type="entry name" value="UTP23_sensor"/>
</dbReference>
<organism evidence="9 10">
    <name type="scientific">Nicrophorus vespilloides</name>
    <name type="common">Boreal carrion beetle</name>
    <dbReference type="NCBI Taxonomy" id="110193"/>
    <lineage>
        <taxon>Eukaryota</taxon>
        <taxon>Metazoa</taxon>
        <taxon>Ecdysozoa</taxon>
        <taxon>Arthropoda</taxon>
        <taxon>Hexapoda</taxon>
        <taxon>Insecta</taxon>
        <taxon>Pterygota</taxon>
        <taxon>Neoptera</taxon>
        <taxon>Endopterygota</taxon>
        <taxon>Coleoptera</taxon>
        <taxon>Polyphaga</taxon>
        <taxon>Staphyliniformia</taxon>
        <taxon>Silphidae</taxon>
        <taxon>Nicrophorinae</taxon>
        <taxon>Nicrophorus</taxon>
    </lineage>
</organism>
<reference evidence="10" key="1">
    <citation type="submission" date="2025-08" db="UniProtKB">
        <authorList>
            <consortium name="RefSeq"/>
        </authorList>
    </citation>
    <scope>IDENTIFICATION</scope>
    <source>
        <tissue evidence="10">Whole Larva</tissue>
    </source>
</reference>
<keyword evidence="4" id="KW-0539">Nucleus</keyword>
<comment type="function">
    <text evidence="5">Involved in rRNA-processing and ribosome biogenesis.</text>
</comment>
<sequence>MKIRRYKKVSKFLSFYKNSFGFKTPYQVLVDGTFCYAALENHINIANDIPRYLHDEVKFLTTYCALIETEELGKQVGGAKVIQKQYALHKCGHEGKAIPGDKCFLSMVKKKNPQHYIIATQDKDLQKRLQRLPGVPVIYLNMKTPILLPPSHASEKATQKQSNAVVQAQKTNIDLMKKQKGLLVEGADKPKKRKLKGPNPLSCKKKQNPTKVDESINKVEDGKVEKRSRKKIRIPKHVKELLINNVNNQ</sequence>
<dbReference type="Gene3D" id="3.40.50.1010">
    <property type="entry name" value="5'-nuclease"/>
    <property type="match status" value="1"/>
</dbReference>
<dbReference type="SUPFAM" id="SSF88723">
    <property type="entry name" value="PIN domain-like"/>
    <property type="match status" value="1"/>
</dbReference>
<keyword evidence="3" id="KW-0698">rRNA processing</keyword>
<evidence type="ECO:0000256" key="3">
    <source>
        <dbReference type="ARBA" id="ARBA00022552"/>
    </source>
</evidence>
<feature type="region of interest" description="Disordered" evidence="7">
    <location>
        <begin position="188"/>
        <end position="216"/>
    </location>
</feature>
<evidence type="ECO:0000256" key="4">
    <source>
        <dbReference type="ARBA" id="ARBA00023242"/>
    </source>
</evidence>
<keyword evidence="2" id="KW-0690">Ribosome biogenesis</keyword>
<protein>
    <submittedName>
        <fullName evidence="10">rRNA-processing protein UTP23 homolog</fullName>
    </submittedName>
</protein>
<feature type="non-terminal residue" evidence="10">
    <location>
        <position position="249"/>
    </location>
</feature>
<gene>
    <name evidence="10" type="primary">LOC108565432</name>
</gene>
<dbReference type="RefSeq" id="XP_017780369.1">
    <property type="nucleotide sequence ID" value="XM_017924880.1"/>
</dbReference>
<evidence type="ECO:0000256" key="7">
    <source>
        <dbReference type="SAM" id="MobiDB-lite"/>
    </source>
</evidence>
<dbReference type="GeneID" id="108565432"/>
<comment type="subcellular location">
    <subcellularLocation>
        <location evidence="1">Nucleus</location>
        <location evidence="1">Nucleolus</location>
    </subcellularLocation>
</comment>
<dbReference type="InterPro" id="IPR006984">
    <property type="entry name" value="Fcf1/UTP23"/>
</dbReference>
<dbReference type="Proteomes" id="UP000695000">
    <property type="component" value="Unplaced"/>
</dbReference>
<dbReference type="CDD" id="cd09866">
    <property type="entry name" value="PIN_Fcf1-Utp23-H"/>
    <property type="match status" value="1"/>
</dbReference>
<evidence type="ECO:0000313" key="9">
    <source>
        <dbReference type="Proteomes" id="UP000695000"/>
    </source>
</evidence>
<evidence type="ECO:0000313" key="10">
    <source>
        <dbReference type="RefSeq" id="XP_017780369.1"/>
    </source>
</evidence>
<name>A0ABM1N0L9_NICVS</name>
<evidence type="ECO:0000256" key="5">
    <source>
        <dbReference type="ARBA" id="ARBA00037300"/>
    </source>
</evidence>
<dbReference type="Pfam" id="PF04900">
    <property type="entry name" value="Fcf1"/>
    <property type="match status" value="1"/>
</dbReference>
<proteinExistence type="inferred from homology"/>